<evidence type="ECO:0000259" key="5">
    <source>
        <dbReference type="PROSITE" id="PS50977"/>
    </source>
</evidence>
<evidence type="ECO:0000256" key="1">
    <source>
        <dbReference type="ARBA" id="ARBA00023015"/>
    </source>
</evidence>
<protein>
    <submittedName>
        <fullName evidence="6">TetR family transcriptional regulator</fullName>
    </submittedName>
</protein>
<evidence type="ECO:0000313" key="6">
    <source>
        <dbReference type="EMBL" id="GIJ03792.1"/>
    </source>
</evidence>
<dbReference type="Pfam" id="PF00440">
    <property type="entry name" value="TetR_N"/>
    <property type="match status" value="1"/>
</dbReference>
<dbReference type="PANTHER" id="PTHR30055:SF234">
    <property type="entry name" value="HTH-TYPE TRANSCRIPTIONAL REGULATOR BETI"/>
    <property type="match status" value="1"/>
</dbReference>
<reference evidence="6" key="1">
    <citation type="submission" date="2021-01" db="EMBL/GenBank/DDBJ databases">
        <title>Whole genome shotgun sequence of Spirilliplanes yamanashiensis NBRC 15828.</title>
        <authorList>
            <person name="Komaki H."/>
            <person name="Tamura T."/>
        </authorList>
    </citation>
    <scope>NUCLEOTIDE SEQUENCE</scope>
    <source>
        <strain evidence="6">NBRC 15828</strain>
    </source>
</reference>
<accession>A0A8J4DJ47</accession>
<dbReference type="InterPro" id="IPR009057">
    <property type="entry name" value="Homeodomain-like_sf"/>
</dbReference>
<dbReference type="PRINTS" id="PR00455">
    <property type="entry name" value="HTHTETR"/>
</dbReference>
<proteinExistence type="predicted"/>
<comment type="caution">
    <text evidence="6">The sequence shown here is derived from an EMBL/GenBank/DDBJ whole genome shotgun (WGS) entry which is preliminary data.</text>
</comment>
<gene>
    <name evidence="6" type="ORF">Sya03_31440</name>
</gene>
<dbReference type="GO" id="GO:0003700">
    <property type="term" value="F:DNA-binding transcription factor activity"/>
    <property type="evidence" value="ECO:0007669"/>
    <property type="project" value="TreeGrafter"/>
</dbReference>
<feature type="domain" description="HTH tetR-type" evidence="5">
    <location>
        <begin position="11"/>
        <end position="71"/>
    </location>
</feature>
<keyword evidence="1" id="KW-0805">Transcription regulation</keyword>
<evidence type="ECO:0000256" key="2">
    <source>
        <dbReference type="ARBA" id="ARBA00023125"/>
    </source>
</evidence>
<dbReference type="PANTHER" id="PTHR30055">
    <property type="entry name" value="HTH-TYPE TRANSCRIPTIONAL REGULATOR RUTR"/>
    <property type="match status" value="1"/>
</dbReference>
<dbReference type="EMBL" id="BOOY01000025">
    <property type="protein sequence ID" value="GIJ03792.1"/>
    <property type="molecule type" value="Genomic_DNA"/>
</dbReference>
<dbReference type="PROSITE" id="PS50977">
    <property type="entry name" value="HTH_TETR_2"/>
    <property type="match status" value="1"/>
</dbReference>
<organism evidence="6 7">
    <name type="scientific">Spirilliplanes yamanashiensis</name>
    <dbReference type="NCBI Taxonomy" id="42233"/>
    <lineage>
        <taxon>Bacteria</taxon>
        <taxon>Bacillati</taxon>
        <taxon>Actinomycetota</taxon>
        <taxon>Actinomycetes</taxon>
        <taxon>Micromonosporales</taxon>
        <taxon>Micromonosporaceae</taxon>
        <taxon>Spirilliplanes</taxon>
    </lineage>
</organism>
<dbReference type="Gene3D" id="1.10.357.10">
    <property type="entry name" value="Tetracycline Repressor, domain 2"/>
    <property type="match status" value="1"/>
</dbReference>
<keyword evidence="3" id="KW-0804">Transcription</keyword>
<dbReference type="SUPFAM" id="SSF46689">
    <property type="entry name" value="Homeodomain-like"/>
    <property type="match status" value="1"/>
</dbReference>
<keyword evidence="7" id="KW-1185">Reference proteome</keyword>
<dbReference type="Proteomes" id="UP000652013">
    <property type="component" value="Unassembled WGS sequence"/>
</dbReference>
<dbReference type="RefSeq" id="WP_239107566.1">
    <property type="nucleotide sequence ID" value="NZ_BAAAGJ010000002.1"/>
</dbReference>
<evidence type="ECO:0000256" key="3">
    <source>
        <dbReference type="ARBA" id="ARBA00023163"/>
    </source>
</evidence>
<dbReference type="GO" id="GO:0000976">
    <property type="term" value="F:transcription cis-regulatory region binding"/>
    <property type="evidence" value="ECO:0007669"/>
    <property type="project" value="TreeGrafter"/>
</dbReference>
<evidence type="ECO:0000313" key="7">
    <source>
        <dbReference type="Proteomes" id="UP000652013"/>
    </source>
</evidence>
<dbReference type="InterPro" id="IPR050109">
    <property type="entry name" value="HTH-type_TetR-like_transc_reg"/>
</dbReference>
<dbReference type="AlphaFoldDB" id="A0A8J4DJ47"/>
<evidence type="ECO:0000256" key="4">
    <source>
        <dbReference type="PROSITE-ProRule" id="PRU00335"/>
    </source>
</evidence>
<keyword evidence="2 4" id="KW-0238">DNA-binding</keyword>
<feature type="DNA-binding region" description="H-T-H motif" evidence="4">
    <location>
        <begin position="34"/>
        <end position="53"/>
    </location>
</feature>
<sequence length="347" mass="35655">MARLNRAEQQALTRARVLAAAQDEFTELGFRDAKVDRIAERADLTRGAVYSNFPSKLGLFLAVLVDRPGEPPQGPPGETPAAALGAFARAWIGRLPLSQESRTPAGLRGLVLAEALADDRLRQAFAQAMQLDAVLLGLALEEVGLSATRQVRAAEQALTVLHGAGQLAAAAPGFADPWDMVGVCRALAAHPGDTWDPPHLPFVPPATAADAPWEPPAAHDAVTGEPSDLGRDGVVAVLGAHRLGAAEEAVRAARPGDAVTVAVVSGDPGELGRLVRFAVDDLMACVRAAFPRRAWPRLAVVLDDAGAVAAAAGVPAGDGTQTAVRVAGGRVVARADGYGAAHAAASA</sequence>
<name>A0A8J4DJ47_9ACTN</name>
<dbReference type="InterPro" id="IPR001647">
    <property type="entry name" value="HTH_TetR"/>
</dbReference>